<reference evidence="1" key="1">
    <citation type="submission" date="2014-11" db="EMBL/GenBank/DDBJ databases">
        <authorList>
            <person name="Amaro Gonzalez C."/>
        </authorList>
    </citation>
    <scope>NUCLEOTIDE SEQUENCE</scope>
</reference>
<sequence length="34" mass="3757">MVPTVGMESTRVSALRAIARSNLCFNFSLGFRKP</sequence>
<protein>
    <submittedName>
        <fullName evidence="1">Uncharacterized protein</fullName>
    </submittedName>
</protein>
<proteinExistence type="predicted"/>
<evidence type="ECO:0000313" key="1">
    <source>
        <dbReference type="EMBL" id="JAH27668.1"/>
    </source>
</evidence>
<dbReference type="EMBL" id="GBXM01080909">
    <property type="protein sequence ID" value="JAH27668.1"/>
    <property type="molecule type" value="Transcribed_RNA"/>
</dbReference>
<dbReference type="AlphaFoldDB" id="A0A0E9RH30"/>
<accession>A0A0E9RH30</accession>
<organism evidence="1">
    <name type="scientific">Anguilla anguilla</name>
    <name type="common">European freshwater eel</name>
    <name type="synonym">Muraena anguilla</name>
    <dbReference type="NCBI Taxonomy" id="7936"/>
    <lineage>
        <taxon>Eukaryota</taxon>
        <taxon>Metazoa</taxon>
        <taxon>Chordata</taxon>
        <taxon>Craniata</taxon>
        <taxon>Vertebrata</taxon>
        <taxon>Euteleostomi</taxon>
        <taxon>Actinopterygii</taxon>
        <taxon>Neopterygii</taxon>
        <taxon>Teleostei</taxon>
        <taxon>Anguilliformes</taxon>
        <taxon>Anguillidae</taxon>
        <taxon>Anguilla</taxon>
    </lineage>
</organism>
<name>A0A0E9RH30_ANGAN</name>
<reference evidence="1" key="2">
    <citation type="journal article" date="2015" name="Fish Shellfish Immunol.">
        <title>Early steps in the European eel (Anguilla anguilla)-Vibrio vulnificus interaction in the gills: Role of the RtxA13 toxin.</title>
        <authorList>
            <person name="Callol A."/>
            <person name="Pajuelo D."/>
            <person name="Ebbesson L."/>
            <person name="Teles M."/>
            <person name="MacKenzie S."/>
            <person name="Amaro C."/>
        </authorList>
    </citation>
    <scope>NUCLEOTIDE SEQUENCE</scope>
</reference>